<keyword evidence="1" id="KW-0472">Membrane</keyword>
<evidence type="ECO:0000256" key="1">
    <source>
        <dbReference type="SAM" id="Phobius"/>
    </source>
</evidence>
<accession>A0AAV4M770</accession>
<dbReference type="EMBL" id="BPLR01019471">
    <property type="protein sequence ID" value="GIX68233.1"/>
    <property type="molecule type" value="Genomic_DNA"/>
</dbReference>
<evidence type="ECO:0000313" key="2">
    <source>
        <dbReference type="EMBL" id="GIX68233.1"/>
    </source>
</evidence>
<sequence>MMNMEFSRMTAGSVLDLEPVFESLSVWFCAKLRFVSFKYYSKLAECYLRKQVKNDILVMGSLIIIIVVRRESFFKFIGSVQVCRLSTMTSCAMKRKPLKTLQLARTGMNMGFSRMTVGDVLDLKPVLILSVFGSVLNYSLLVLNITETDRMLSQKKSQN</sequence>
<keyword evidence="3" id="KW-1185">Reference proteome</keyword>
<feature type="transmembrane region" description="Helical" evidence="1">
    <location>
        <begin position="126"/>
        <end position="146"/>
    </location>
</feature>
<proteinExistence type="predicted"/>
<keyword evidence="1" id="KW-0812">Transmembrane</keyword>
<gene>
    <name evidence="2" type="ORF">CEXT_170451</name>
</gene>
<protein>
    <submittedName>
        <fullName evidence="2">Uncharacterized protein</fullName>
    </submittedName>
</protein>
<dbReference type="AlphaFoldDB" id="A0AAV4M770"/>
<dbReference type="Proteomes" id="UP001054945">
    <property type="component" value="Unassembled WGS sequence"/>
</dbReference>
<feature type="transmembrane region" description="Helical" evidence="1">
    <location>
        <begin position="52"/>
        <end position="69"/>
    </location>
</feature>
<name>A0AAV4M770_CAEEX</name>
<organism evidence="2 3">
    <name type="scientific">Caerostris extrusa</name>
    <name type="common">Bark spider</name>
    <name type="synonym">Caerostris bankana</name>
    <dbReference type="NCBI Taxonomy" id="172846"/>
    <lineage>
        <taxon>Eukaryota</taxon>
        <taxon>Metazoa</taxon>
        <taxon>Ecdysozoa</taxon>
        <taxon>Arthropoda</taxon>
        <taxon>Chelicerata</taxon>
        <taxon>Arachnida</taxon>
        <taxon>Araneae</taxon>
        <taxon>Araneomorphae</taxon>
        <taxon>Entelegynae</taxon>
        <taxon>Araneoidea</taxon>
        <taxon>Araneidae</taxon>
        <taxon>Caerostris</taxon>
    </lineage>
</organism>
<comment type="caution">
    <text evidence="2">The sequence shown here is derived from an EMBL/GenBank/DDBJ whole genome shotgun (WGS) entry which is preliminary data.</text>
</comment>
<reference evidence="2 3" key="1">
    <citation type="submission" date="2021-06" db="EMBL/GenBank/DDBJ databases">
        <title>Caerostris extrusa draft genome.</title>
        <authorList>
            <person name="Kono N."/>
            <person name="Arakawa K."/>
        </authorList>
    </citation>
    <scope>NUCLEOTIDE SEQUENCE [LARGE SCALE GENOMIC DNA]</scope>
</reference>
<keyword evidence="1" id="KW-1133">Transmembrane helix</keyword>
<evidence type="ECO:0000313" key="3">
    <source>
        <dbReference type="Proteomes" id="UP001054945"/>
    </source>
</evidence>